<gene>
    <name evidence="1" type="ORF">CI088_07880</name>
</gene>
<dbReference type="EMBL" id="PIEU01000057">
    <property type="protein sequence ID" value="PZL74116.1"/>
    <property type="molecule type" value="Genomic_DNA"/>
</dbReference>
<dbReference type="AlphaFoldDB" id="A0A2W3Z2S9"/>
<proteinExistence type="predicted"/>
<keyword evidence="2" id="KW-1185">Reference proteome</keyword>
<dbReference type="Proteomes" id="UP000249828">
    <property type="component" value="Unassembled WGS sequence"/>
</dbReference>
<reference evidence="1 2" key="1">
    <citation type="submission" date="2017-11" db="EMBL/GenBank/DDBJ databases">
        <title>Draft genome sequence of Enterococcus plantarum TRW2 strain isolated from lettuce.</title>
        <authorList>
            <person name="Kim E.B."/>
            <person name="Marco M.L."/>
            <person name="Williams T.R."/>
            <person name="You I.H."/>
        </authorList>
    </citation>
    <scope>NUCLEOTIDE SEQUENCE [LARGE SCALE GENOMIC DNA]</scope>
    <source>
        <strain evidence="1 2">TRW2</strain>
    </source>
</reference>
<accession>A0A2W3Z2S9</accession>
<organism evidence="1 2">
    <name type="scientific">Enterococcus plantarum</name>
    <dbReference type="NCBI Taxonomy" id="1077675"/>
    <lineage>
        <taxon>Bacteria</taxon>
        <taxon>Bacillati</taxon>
        <taxon>Bacillota</taxon>
        <taxon>Bacilli</taxon>
        <taxon>Lactobacillales</taxon>
        <taxon>Enterococcaceae</taxon>
        <taxon>Enterococcus</taxon>
    </lineage>
</organism>
<evidence type="ECO:0000313" key="2">
    <source>
        <dbReference type="Proteomes" id="UP000249828"/>
    </source>
</evidence>
<name>A0A2W3Z2S9_9ENTE</name>
<comment type="caution">
    <text evidence="1">The sequence shown here is derived from an EMBL/GenBank/DDBJ whole genome shotgun (WGS) entry which is preliminary data.</text>
</comment>
<evidence type="ECO:0000313" key="1">
    <source>
        <dbReference type="EMBL" id="PZL74116.1"/>
    </source>
</evidence>
<sequence length="234" mass="27140">MDRYTPNFIWRNENALVDHGLIIEQELPYIVAKRKYEETPVLGSNRILHEWFEDYEPYDLEISNVSIPYENLAKVKRWLLGESTLITHNDPDKYCHAVCNMSKEQPYQNEWGIFYTFSIVFRCDPLKYRVNEPKIKLKHGANFVTNHGDDKSAPFFEFESSGGDITLECNEYKLTIMNTGKGKVTVDTELAMCVQNNIQLRTKGKWMRVSPGNQTIKVTGNNISGKIQMRGVYL</sequence>
<protein>
    <submittedName>
        <fullName evidence="1">Phage tail protein</fullName>
    </submittedName>
</protein>